<dbReference type="PANTHER" id="PTHR45831:SF2">
    <property type="entry name" value="LD24721P"/>
    <property type="match status" value="1"/>
</dbReference>
<dbReference type="InterPro" id="IPR032374">
    <property type="entry name" value="SGTA_dimer"/>
</dbReference>
<proteinExistence type="inferred from homology"/>
<dbReference type="PROSITE" id="PS50293">
    <property type="entry name" value="TPR_REGION"/>
    <property type="match status" value="1"/>
</dbReference>
<protein>
    <submittedName>
        <fullName evidence="7">CLUMA_CG008049, isoform A</fullName>
    </submittedName>
</protein>
<reference evidence="7 8" key="1">
    <citation type="submission" date="2015-04" db="EMBL/GenBank/DDBJ databases">
        <authorList>
            <person name="Syromyatnikov M.Y."/>
            <person name="Popov V.N."/>
        </authorList>
    </citation>
    <scope>NUCLEOTIDE SEQUENCE [LARGE SCALE GENOMIC DNA]</scope>
</reference>
<name>A0A1J1I2W9_9DIPT</name>
<dbReference type="AlphaFoldDB" id="A0A1J1I2W9"/>
<organism evidence="7 8">
    <name type="scientific">Clunio marinus</name>
    <dbReference type="NCBI Taxonomy" id="568069"/>
    <lineage>
        <taxon>Eukaryota</taxon>
        <taxon>Metazoa</taxon>
        <taxon>Ecdysozoa</taxon>
        <taxon>Arthropoda</taxon>
        <taxon>Hexapoda</taxon>
        <taxon>Insecta</taxon>
        <taxon>Pterygota</taxon>
        <taxon>Neoptera</taxon>
        <taxon>Endopterygota</taxon>
        <taxon>Diptera</taxon>
        <taxon>Nematocera</taxon>
        <taxon>Chironomoidea</taxon>
        <taxon>Chironomidae</taxon>
        <taxon>Clunio</taxon>
    </lineage>
</organism>
<keyword evidence="8" id="KW-1185">Reference proteome</keyword>
<dbReference type="InterPro" id="IPR019734">
    <property type="entry name" value="TPR_rpt"/>
</dbReference>
<feature type="domain" description="SGTA homodimerisation" evidence="6">
    <location>
        <begin position="6"/>
        <end position="64"/>
    </location>
</feature>
<dbReference type="InterPro" id="IPR047150">
    <property type="entry name" value="SGT"/>
</dbReference>
<dbReference type="GO" id="GO:0006620">
    <property type="term" value="P:post-translational protein targeting to endoplasmic reticulum membrane"/>
    <property type="evidence" value="ECO:0007669"/>
    <property type="project" value="TreeGrafter"/>
</dbReference>
<dbReference type="PROSITE" id="PS50005">
    <property type="entry name" value="TPR"/>
    <property type="match status" value="3"/>
</dbReference>
<dbReference type="OrthoDB" id="2335338at2759"/>
<comment type="similarity">
    <text evidence="1">Belongs to the SGT family.</text>
</comment>
<dbReference type="Proteomes" id="UP000183832">
    <property type="component" value="Unassembled WGS sequence"/>
</dbReference>
<evidence type="ECO:0000256" key="3">
    <source>
        <dbReference type="ARBA" id="ARBA00022803"/>
    </source>
</evidence>
<dbReference type="Pfam" id="PF13414">
    <property type="entry name" value="TPR_11"/>
    <property type="match status" value="1"/>
</dbReference>
<dbReference type="GO" id="GO:0060090">
    <property type="term" value="F:molecular adaptor activity"/>
    <property type="evidence" value="ECO:0007669"/>
    <property type="project" value="TreeGrafter"/>
</dbReference>
<dbReference type="Pfam" id="PF16546">
    <property type="entry name" value="SGTA_dimer"/>
    <property type="match status" value="1"/>
</dbReference>
<keyword evidence="2" id="KW-0677">Repeat</keyword>
<evidence type="ECO:0000313" key="7">
    <source>
        <dbReference type="EMBL" id="CRK94547.1"/>
    </source>
</evidence>
<evidence type="ECO:0000256" key="1">
    <source>
        <dbReference type="ARBA" id="ARBA00008175"/>
    </source>
</evidence>
<feature type="repeat" description="TPR" evidence="4">
    <location>
        <begin position="79"/>
        <end position="112"/>
    </location>
</feature>
<feature type="repeat" description="TPR" evidence="4">
    <location>
        <begin position="113"/>
        <end position="146"/>
    </location>
</feature>
<evidence type="ECO:0000259" key="6">
    <source>
        <dbReference type="Pfam" id="PF16546"/>
    </source>
</evidence>
<dbReference type="SUPFAM" id="SSF48452">
    <property type="entry name" value="TPR-like"/>
    <property type="match status" value="1"/>
</dbReference>
<sequence length="316" mass="34904">MSNIEKYFVRGFIKFLNKQIQEKSAEQAESLEVAVQCLESCFELNQDESTNSNPLNNVDLFELFINTYVTVNPERKSEAEQLKNDGNRLMKEEKYQEALNAYGRAIGLDATNPVFYCNRAAAYSRIGEYQKAVDDCNQAIRYDPNYGKAFGRLGLAYSKMNRHQEAIDAYKNAIRIEPDNQDYKNNMEVTQQRLEEQQQSGSVPNLGNLGAGLGGLGGAAGGIDFAAALNNPALVNMATRMMTDPSIQNMLGQLSGMNNVDALLETGRQLAMQMSSENPELFAQIRQQMMDQTGEPGADGTQPPSEPGSNPDPKGN</sequence>
<dbReference type="Gene3D" id="1.25.40.10">
    <property type="entry name" value="Tetratricopeptide repeat domain"/>
    <property type="match status" value="1"/>
</dbReference>
<dbReference type="Pfam" id="PF00515">
    <property type="entry name" value="TPR_1"/>
    <property type="match status" value="1"/>
</dbReference>
<dbReference type="PANTHER" id="PTHR45831">
    <property type="entry name" value="LD24721P"/>
    <property type="match status" value="1"/>
</dbReference>
<feature type="repeat" description="TPR" evidence="4">
    <location>
        <begin position="147"/>
        <end position="180"/>
    </location>
</feature>
<accession>A0A1J1I2W9</accession>
<dbReference type="InterPro" id="IPR011990">
    <property type="entry name" value="TPR-like_helical_dom_sf"/>
</dbReference>
<feature type="region of interest" description="Disordered" evidence="5">
    <location>
        <begin position="287"/>
        <end position="316"/>
    </location>
</feature>
<gene>
    <name evidence="7" type="ORF">CLUMA_CG008049</name>
</gene>
<dbReference type="GO" id="GO:0016020">
    <property type="term" value="C:membrane"/>
    <property type="evidence" value="ECO:0007669"/>
    <property type="project" value="TreeGrafter"/>
</dbReference>
<keyword evidence="3 4" id="KW-0802">TPR repeat</keyword>
<evidence type="ECO:0000313" key="8">
    <source>
        <dbReference type="Proteomes" id="UP000183832"/>
    </source>
</evidence>
<evidence type="ECO:0000256" key="5">
    <source>
        <dbReference type="SAM" id="MobiDB-lite"/>
    </source>
</evidence>
<dbReference type="EMBL" id="CVRI01000039">
    <property type="protein sequence ID" value="CRK94547.1"/>
    <property type="molecule type" value="Genomic_DNA"/>
</dbReference>
<dbReference type="Gene3D" id="1.20.5.420">
    <property type="entry name" value="Immunoglobulin FC, subunit C"/>
    <property type="match status" value="1"/>
</dbReference>
<dbReference type="STRING" id="568069.A0A1J1I2W9"/>
<evidence type="ECO:0000256" key="4">
    <source>
        <dbReference type="PROSITE-ProRule" id="PRU00339"/>
    </source>
</evidence>
<dbReference type="GO" id="GO:0072380">
    <property type="term" value="C:TRC complex"/>
    <property type="evidence" value="ECO:0007669"/>
    <property type="project" value="TreeGrafter"/>
</dbReference>
<dbReference type="SMART" id="SM00028">
    <property type="entry name" value="TPR"/>
    <property type="match status" value="3"/>
</dbReference>
<evidence type="ECO:0000256" key="2">
    <source>
        <dbReference type="ARBA" id="ARBA00022737"/>
    </source>
</evidence>